<feature type="domain" description="Reverse transcriptase" evidence="1">
    <location>
        <begin position="1"/>
        <end position="147"/>
    </location>
</feature>
<evidence type="ECO:0000313" key="3">
    <source>
        <dbReference type="WBParaSite" id="TMUE_2000008458.1"/>
    </source>
</evidence>
<name>A0A5S6QMM8_TRIMR</name>
<dbReference type="InterPro" id="IPR052055">
    <property type="entry name" value="Hepadnavirus_pol/RT"/>
</dbReference>
<evidence type="ECO:0000259" key="1">
    <source>
        <dbReference type="PROSITE" id="PS50878"/>
    </source>
</evidence>
<dbReference type="SUPFAM" id="SSF56672">
    <property type="entry name" value="DNA/RNA polymerases"/>
    <property type="match status" value="1"/>
</dbReference>
<dbReference type="Proteomes" id="UP000046395">
    <property type="component" value="Unassembled WGS sequence"/>
</dbReference>
<dbReference type="Gene3D" id="3.30.70.270">
    <property type="match status" value="1"/>
</dbReference>
<accession>A0A5S6QMM8</accession>
<dbReference type="PANTHER" id="PTHR33050">
    <property type="entry name" value="REVERSE TRANSCRIPTASE DOMAIN-CONTAINING PROTEIN"/>
    <property type="match status" value="1"/>
</dbReference>
<dbReference type="InterPro" id="IPR000477">
    <property type="entry name" value="RT_dom"/>
</dbReference>
<dbReference type="InterPro" id="IPR043502">
    <property type="entry name" value="DNA/RNA_pol_sf"/>
</dbReference>
<dbReference type="PROSITE" id="PS50878">
    <property type="entry name" value="RT_POL"/>
    <property type="match status" value="1"/>
</dbReference>
<dbReference type="Pfam" id="PF00078">
    <property type="entry name" value="RVT_1"/>
    <property type="match status" value="1"/>
</dbReference>
<evidence type="ECO:0000313" key="2">
    <source>
        <dbReference type="Proteomes" id="UP000046395"/>
    </source>
</evidence>
<reference evidence="3" key="1">
    <citation type="submission" date="2019-12" db="UniProtKB">
        <authorList>
            <consortium name="WormBaseParasite"/>
        </authorList>
    </citation>
    <scope>IDENTIFICATION</scope>
</reference>
<proteinExistence type="predicted"/>
<dbReference type="Gene3D" id="3.10.10.10">
    <property type="entry name" value="HIV Type 1 Reverse Transcriptase, subunit A, domain 1"/>
    <property type="match status" value="1"/>
</dbReference>
<dbReference type="InterPro" id="IPR043128">
    <property type="entry name" value="Rev_trsase/Diguanyl_cyclase"/>
</dbReference>
<dbReference type="AlphaFoldDB" id="A0A5S6QMM8"/>
<organism evidence="2 3">
    <name type="scientific">Trichuris muris</name>
    <name type="common">Mouse whipworm</name>
    <dbReference type="NCBI Taxonomy" id="70415"/>
    <lineage>
        <taxon>Eukaryota</taxon>
        <taxon>Metazoa</taxon>
        <taxon>Ecdysozoa</taxon>
        <taxon>Nematoda</taxon>
        <taxon>Enoplea</taxon>
        <taxon>Dorylaimia</taxon>
        <taxon>Trichinellida</taxon>
        <taxon>Trichuridae</taxon>
        <taxon>Trichuris</taxon>
    </lineage>
</organism>
<dbReference type="PANTHER" id="PTHR33050:SF7">
    <property type="entry name" value="RIBONUCLEASE H"/>
    <property type="match status" value="1"/>
</dbReference>
<keyword evidence="2" id="KW-1185">Reference proteome</keyword>
<protein>
    <submittedName>
        <fullName evidence="3">Reverse transcriptase domain-containing protein</fullName>
    </submittedName>
</protein>
<sequence>MNVVQRNKNKVRTVLDFREMNTHIDTFTVNSDVCASKIREWRRRGTSLSILDLKKAYLQIRVGESLWPYQTVIFHGRRYCLTRLGFGLNVTPTIMKALMDRVLSLSANIRKATSAYLDDILVGETVVSAETVSKYLAQHGLHCKAPE</sequence>
<dbReference type="WBParaSite" id="TMUE_2000008458.1">
    <property type="protein sequence ID" value="TMUE_2000008458.1"/>
    <property type="gene ID" value="WBGene00300286"/>
</dbReference>